<evidence type="ECO:0000313" key="1">
    <source>
        <dbReference type="EMBL" id="KAG0290060.1"/>
    </source>
</evidence>
<accession>A0A9P6QPI0</accession>
<dbReference type="AlphaFoldDB" id="A0A9P6QPI0"/>
<sequence>MAMKSVEKCWVRIPFFFLHLYNTVIDEVRNRLGSAFLHDRGWGFFERMIAEYEALHTNLLIGDGREAATLGEIYQGAIGPAETLGHIVKLKKLSVVTAAHRFPESGRLTHWRSGVVIKNADGAQFGDVCVYRESADGNGDSVLCALQAKKLGSLLSAGALQDEHYKIAGTIQKIPHGSILEREGIKRAHIITVLITTTDITDDAFSTAHEIDLNWNFETRETLKKKHKLGDKEVDQILENMPYRSYDDLIQKVPAMSTKNLDKETGFLPYQDFQPEKKAP</sequence>
<feature type="non-terminal residue" evidence="1">
    <location>
        <position position="280"/>
    </location>
</feature>
<dbReference type="OrthoDB" id="2315391at2759"/>
<dbReference type="EMBL" id="JAAAIN010002789">
    <property type="protein sequence ID" value="KAG0290060.1"/>
    <property type="molecule type" value="Genomic_DNA"/>
</dbReference>
<organism evidence="1 2">
    <name type="scientific">Linnemannia gamsii</name>
    <dbReference type="NCBI Taxonomy" id="64522"/>
    <lineage>
        <taxon>Eukaryota</taxon>
        <taxon>Fungi</taxon>
        <taxon>Fungi incertae sedis</taxon>
        <taxon>Mucoromycota</taxon>
        <taxon>Mortierellomycotina</taxon>
        <taxon>Mortierellomycetes</taxon>
        <taxon>Mortierellales</taxon>
        <taxon>Mortierellaceae</taxon>
        <taxon>Linnemannia</taxon>
    </lineage>
</organism>
<dbReference type="Proteomes" id="UP000823405">
    <property type="component" value="Unassembled WGS sequence"/>
</dbReference>
<evidence type="ECO:0000313" key="2">
    <source>
        <dbReference type="Proteomes" id="UP000823405"/>
    </source>
</evidence>
<comment type="caution">
    <text evidence="1">The sequence shown here is derived from an EMBL/GenBank/DDBJ whole genome shotgun (WGS) entry which is preliminary data.</text>
</comment>
<reference evidence="1" key="1">
    <citation type="journal article" date="2020" name="Fungal Divers.">
        <title>Resolving the Mortierellaceae phylogeny through synthesis of multi-gene phylogenetics and phylogenomics.</title>
        <authorList>
            <person name="Vandepol N."/>
            <person name="Liber J."/>
            <person name="Desiro A."/>
            <person name="Na H."/>
            <person name="Kennedy M."/>
            <person name="Barry K."/>
            <person name="Grigoriev I.V."/>
            <person name="Miller A.N."/>
            <person name="O'Donnell K."/>
            <person name="Stajich J.E."/>
            <person name="Bonito G."/>
        </authorList>
    </citation>
    <scope>NUCLEOTIDE SEQUENCE</scope>
    <source>
        <strain evidence="1">NVP60</strain>
    </source>
</reference>
<keyword evidence="2" id="KW-1185">Reference proteome</keyword>
<proteinExistence type="predicted"/>
<gene>
    <name evidence="1" type="ORF">BGZ97_006277</name>
</gene>
<protein>
    <submittedName>
        <fullName evidence="1">Uncharacterized protein</fullName>
    </submittedName>
</protein>
<name>A0A9P6QPI0_9FUNG</name>